<dbReference type="SUPFAM" id="SSF51735">
    <property type="entry name" value="NAD(P)-binding Rossmann-fold domains"/>
    <property type="match status" value="1"/>
</dbReference>
<dbReference type="GO" id="GO:0006006">
    <property type="term" value="P:glucose metabolic process"/>
    <property type="evidence" value="ECO:0007669"/>
    <property type="project" value="UniProtKB-KW"/>
</dbReference>
<feature type="binding site" evidence="7">
    <location>
        <position position="181"/>
    </location>
    <ligand>
        <name>substrate</name>
    </ligand>
</feature>
<dbReference type="FunFam" id="3.40.50.720:FF:000079">
    <property type="entry name" value="Glucose-6-phosphate 1-dehydrogenase"/>
    <property type="match status" value="1"/>
</dbReference>
<feature type="binding site" evidence="7">
    <location>
        <begin position="92"/>
        <end position="93"/>
    </location>
    <ligand>
        <name>NADP(+)</name>
        <dbReference type="ChEBI" id="CHEBI:58349"/>
    </ligand>
</feature>
<feature type="active site" description="Proton acceptor" evidence="7">
    <location>
        <position position="239"/>
    </location>
</feature>
<dbReference type="PANTHER" id="PTHR23429">
    <property type="entry name" value="GLUCOSE-6-PHOSPHATE 1-DEHYDROGENASE G6PD"/>
    <property type="match status" value="1"/>
</dbReference>
<dbReference type="InterPro" id="IPR001282">
    <property type="entry name" value="G6P_DH"/>
</dbReference>
<dbReference type="Gene3D" id="3.30.360.10">
    <property type="entry name" value="Dihydrodipicolinate Reductase, domain 2"/>
    <property type="match status" value="1"/>
</dbReference>
<evidence type="ECO:0000256" key="7">
    <source>
        <dbReference type="HAMAP-Rule" id="MF_00966"/>
    </source>
</evidence>
<comment type="pathway">
    <text evidence="1 7">Carbohydrate degradation; pentose phosphate pathway; D-ribulose 5-phosphate from D-glucose 6-phosphate (oxidative stage): step 1/3.</text>
</comment>
<name>A0A368NM49_9GAMM</name>
<dbReference type="NCBIfam" id="NF009492">
    <property type="entry name" value="PRK12853.1-3"/>
    <property type="match status" value="1"/>
</dbReference>
<feature type="domain" description="Glucose-6-phosphate dehydrogenase C-terminal" evidence="9">
    <location>
        <begin position="189"/>
        <end position="487"/>
    </location>
</feature>
<comment type="similarity">
    <text evidence="2 7">Belongs to the glucose-6-phosphate dehydrogenase family.</text>
</comment>
<feature type="binding site" evidence="7">
    <location>
        <position position="234"/>
    </location>
    <ligand>
        <name>substrate</name>
    </ligand>
</feature>
<dbReference type="PROSITE" id="PS00069">
    <property type="entry name" value="G6P_DEHYDROGENASE"/>
    <property type="match status" value="1"/>
</dbReference>
<feature type="binding site" evidence="7">
    <location>
        <position position="177"/>
    </location>
    <ligand>
        <name>substrate</name>
    </ligand>
</feature>
<keyword evidence="3 7" id="KW-0313">Glucose metabolism</keyword>
<evidence type="ECO:0000256" key="6">
    <source>
        <dbReference type="ARBA" id="ARBA00023277"/>
    </source>
</evidence>
<comment type="function">
    <text evidence="7">Catalyzes the oxidation of glucose 6-phosphate to 6-phosphogluconolactone.</text>
</comment>
<dbReference type="GO" id="GO:0050661">
    <property type="term" value="F:NADP binding"/>
    <property type="evidence" value="ECO:0007669"/>
    <property type="project" value="UniProtKB-UniRule"/>
</dbReference>
<dbReference type="EC" id="1.1.1.49" evidence="7"/>
<gene>
    <name evidence="7 10" type="primary">zwf</name>
    <name evidence="10" type="ORF">DU002_08855</name>
</gene>
<dbReference type="Proteomes" id="UP000252558">
    <property type="component" value="Unassembled WGS sequence"/>
</dbReference>
<dbReference type="FunFam" id="3.30.360.10:FF:000011">
    <property type="entry name" value="Glucose-6-phosphate 1-dehydrogenase"/>
    <property type="match status" value="1"/>
</dbReference>
<dbReference type="UniPathway" id="UPA00115">
    <property type="reaction ID" value="UER00408"/>
</dbReference>
<dbReference type="OrthoDB" id="9802739at2"/>
<keyword evidence="4 7" id="KW-0521">NADP</keyword>
<feature type="binding site" evidence="7">
    <location>
        <position position="147"/>
    </location>
    <ligand>
        <name>NADP(+)</name>
        <dbReference type="ChEBI" id="CHEBI:58349"/>
    </ligand>
</feature>
<dbReference type="SMR" id="A0A368NM49"/>
<dbReference type="PRINTS" id="PR00079">
    <property type="entry name" value="G6PDHDRGNASE"/>
</dbReference>
<evidence type="ECO:0000313" key="11">
    <source>
        <dbReference type="Proteomes" id="UP000252558"/>
    </source>
</evidence>
<feature type="binding site" evidence="7">
    <location>
        <position position="339"/>
    </location>
    <ligand>
        <name>substrate</name>
    </ligand>
</feature>
<evidence type="ECO:0000256" key="1">
    <source>
        <dbReference type="ARBA" id="ARBA00004937"/>
    </source>
</evidence>
<feature type="binding site" evidence="7">
    <location>
        <position position="215"/>
    </location>
    <ligand>
        <name>substrate</name>
    </ligand>
</feature>
<dbReference type="PANTHER" id="PTHR23429:SF0">
    <property type="entry name" value="GLUCOSE-6-PHOSPHATE 1-DEHYDROGENASE"/>
    <property type="match status" value="1"/>
</dbReference>
<dbReference type="Pfam" id="PF00479">
    <property type="entry name" value="G6PD_N"/>
    <property type="match status" value="1"/>
</dbReference>
<comment type="caution">
    <text evidence="7">Lacks conserved residue(s) required for the propagation of feature annotation.</text>
</comment>
<dbReference type="Pfam" id="PF02781">
    <property type="entry name" value="G6PD_C"/>
    <property type="match status" value="1"/>
</dbReference>
<dbReference type="NCBIfam" id="TIGR00871">
    <property type="entry name" value="zwf"/>
    <property type="match status" value="1"/>
</dbReference>
<protein>
    <recommendedName>
        <fullName evidence="7">Glucose-6-phosphate 1-dehydrogenase</fullName>
        <shortName evidence="7">G6PD</shortName>
        <ecNumber evidence="7">1.1.1.49</ecNumber>
    </recommendedName>
</protein>
<dbReference type="InterPro" id="IPR036291">
    <property type="entry name" value="NAD(P)-bd_dom_sf"/>
</dbReference>
<evidence type="ECO:0000259" key="8">
    <source>
        <dbReference type="Pfam" id="PF00479"/>
    </source>
</evidence>
<keyword evidence="11" id="KW-1185">Reference proteome</keyword>
<dbReference type="GO" id="GO:0009051">
    <property type="term" value="P:pentose-phosphate shunt, oxidative branch"/>
    <property type="evidence" value="ECO:0007669"/>
    <property type="project" value="TreeGrafter"/>
</dbReference>
<dbReference type="GO" id="GO:0005829">
    <property type="term" value="C:cytosol"/>
    <property type="evidence" value="ECO:0007669"/>
    <property type="project" value="TreeGrafter"/>
</dbReference>
<dbReference type="InterPro" id="IPR019796">
    <property type="entry name" value="G6P_DH_AS"/>
</dbReference>
<dbReference type="HAMAP" id="MF_00966">
    <property type="entry name" value="G6PD"/>
    <property type="match status" value="1"/>
</dbReference>
<dbReference type="InterPro" id="IPR022675">
    <property type="entry name" value="G6P_DH_C"/>
</dbReference>
<evidence type="ECO:0000256" key="5">
    <source>
        <dbReference type="ARBA" id="ARBA00023002"/>
    </source>
</evidence>
<proteinExistence type="inferred from homology"/>
<dbReference type="EMBL" id="QPID01000004">
    <property type="protein sequence ID" value="RCU50519.1"/>
    <property type="molecule type" value="Genomic_DNA"/>
</dbReference>
<dbReference type="AlphaFoldDB" id="A0A368NM49"/>
<reference evidence="10 11" key="1">
    <citation type="submission" date="2018-07" db="EMBL/GenBank/DDBJ databases">
        <title>Corallincola holothuriorum sp. nov., a new facultative anaerobe isolated from sea cucumber Apostichopus japonicus.</title>
        <authorList>
            <person name="Xia H."/>
        </authorList>
    </citation>
    <scope>NUCLEOTIDE SEQUENCE [LARGE SCALE GENOMIC DNA]</scope>
    <source>
        <strain evidence="10 11">C4</strain>
    </source>
</reference>
<dbReference type="Gene3D" id="3.40.50.720">
    <property type="entry name" value="NAD(P)-binding Rossmann-like Domain"/>
    <property type="match status" value="1"/>
</dbReference>
<dbReference type="SUPFAM" id="SSF55347">
    <property type="entry name" value="Glyceraldehyde-3-phosphate dehydrogenase-like, C-terminal domain"/>
    <property type="match status" value="1"/>
</dbReference>
<comment type="catalytic activity">
    <reaction evidence="7">
        <text>D-glucose 6-phosphate + NADP(+) = 6-phospho-D-glucono-1,5-lactone + NADPH + H(+)</text>
        <dbReference type="Rhea" id="RHEA:15841"/>
        <dbReference type="ChEBI" id="CHEBI:15378"/>
        <dbReference type="ChEBI" id="CHEBI:57783"/>
        <dbReference type="ChEBI" id="CHEBI:57955"/>
        <dbReference type="ChEBI" id="CHEBI:58349"/>
        <dbReference type="ChEBI" id="CHEBI:61548"/>
        <dbReference type="EC" id="1.1.1.49"/>
    </reaction>
</comment>
<dbReference type="InterPro" id="IPR022674">
    <property type="entry name" value="G6P_DH_NAD-bd"/>
</dbReference>
<feature type="binding site" evidence="7">
    <location>
        <position position="50"/>
    </location>
    <ligand>
        <name>NADP(+)</name>
        <dbReference type="ChEBI" id="CHEBI:58349"/>
    </ligand>
</feature>
<dbReference type="RefSeq" id="WP_114338008.1">
    <property type="nucleotide sequence ID" value="NZ_QPID01000004.1"/>
</dbReference>
<comment type="caution">
    <text evidence="10">The sequence shown here is derived from an EMBL/GenBank/DDBJ whole genome shotgun (WGS) entry which is preliminary data.</text>
</comment>
<dbReference type="GO" id="GO:0004345">
    <property type="term" value="F:glucose-6-phosphate dehydrogenase activity"/>
    <property type="evidence" value="ECO:0007669"/>
    <property type="project" value="UniProtKB-UniRule"/>
</dbReference>
<evidence type="ECO:0000313" key="10">
    <source>
        <dbReference type="EMBL" id="RCU50519.1"/>
    </source>
</evidence>
<evidence type="ECO:0000256" key="3">
    <source>
        <dbReference type="ARBA" id="ARBA00022526"/>
    </source>
</evidence>
<sequence>MTLAQPDQPVDLVLFGARGDLVRRKLLPALYQLEKANAIATDTRIVGVTRGDYSREQYVELVHDALSEFMKESIDDEVWSRFRVRLHYLKIDLTNLADYDQFKAFLDHEKRVMVNYFAVPPSVFGEISKGLHTSGSIGASTRVVVEKPIGHDLESSKEINDAVAAYFDESQIYRIDHYLGKETVLNLLSLRFANSLLTTNWDHNTIDHVQITVAEEVGIEGRWGYFDQAGQMRDMIQNHLLQVLSLIAMEPPADLDAESIRTEKLKVLKALRPITARDVDEKTVRGQYGRGFLRGKPVPGYLEEAGANADSATETFVAVRADIDNWRWAGVPFYLRTGKRMPGKLSEIVIQFKELPHHIFSNYDHVPANKLTIRLQPDEGVELKMMNKVPGLDARMKLQQTTLDLSFSETFKDERIADAYERLLLEAMMGNQTLFVCRQEVEEAWKWVDGIIDAWQLSSDAPRSYQAGSWGPCTAIGLMTKDGRAWNE</sequence>
<accession>A0A368NM49</accession>
<organism evidence="10 11">
    <name type="scientific">Corallincola holothuriorum</name>
    <dbReference type="NCBI Taxonomy" id="2282215"/>
    <lineage>
        <taxon>Bacteria</taxon>
        <taxon>Pseudomonadati</taxon>
        <taxon>Pseudomonadota</taxon>
        <taxon>Gammaproteobacteria</taxon>
        <taxon>Alteromonadales</taxon>
        <taxon>Psychromonadaceae</taxon>
        <taxon>Corallincola</taxon>
    </lineage>
</organism>
<keyword evidence="5 7" id="KW-0560">Oxidoreductase</keyword>
<evidence type="ECO:0000259" key="9">
    <source>
        <dbReference type="Pfam" id="PF02781"/>
    </source>
</evidence>
<evidence type="ECO:0000256" key="4">
    <source>
        <dbReference type="ARBA" id="ARBA00022857"/>
    </source>
</evidence>
<dbReference type="PIRSF" id="PIRSF000110">
    <property type="entry name" value="G6PD"/>
    <property type="match status" value="1"/>
</dbReference>
<feature type="binding site" evidence="7">
    <location>
        <position position="344"/>
    </location>
    <ligand>
        <name>substrate</name>
    </ligand>
</feature>
<keyword evidence="6 7" id="KW-0119">Carbohydrate metabolism</keyword>
<evidence type="ECO:0000256" key="2">
    <source>
        <dbReference type="ARBA" id="ARBA00009975"/>
    </source>
</evidence>
<feature type="domain" description="Glucose-6-phosphate dehydrogenase NAD-binding" evidence="8">
    <location>
        <begin position="13"/>
        <end position="186"/>
    </location>
</feature>